<sequence length="344" mass="39369">METTDLGKWHKLSAYQEKVDGNSVRCHICPHNCIINEGKVGICKTRVNKEGILYSIAYGNPCSISIDPIEKKPLFHFFPGEKIFSLATAGCNFRCLNCQNWEISQSSPLELNHYDLMPEDVVKRAIAHGTNLIAFTYTEPTVFYEYVYDTAQIAHEEGLKTVFISNGFINQQPLIDLSPFLDAANIDLKCFDDDIYRKLDGGRLQPVLDTLKTLKERKVWLEITNLLVPTYTDNNKMIEEMCKWLVDNGFSNTPLHFSRFFPNYKLMDLPPTPEKSLIQAKEIAEKAGIKYVYIGNIPSVHEENTYCPQCKRMILERISYTIIKNNIDNGKCEFCKTPIAGVWK</sequence>
<name>A0A1M4YNH9_9BACE</name>
<protein>
    <submittedName>
        <fullName evidence="8">Pyruvate formate lyase activating enzyme</fullName>
    </submittedName>
</protein>
<dbReference type="GO" id="GO:0051539">
    <property type="term" value="F:4 iron, 4 sulfur cluster binding"/>
    <property type="evidence" value="ECO:0007669"/>
    <property type="project" value="UniProtKB-KW"/>
</dbReference>
<evidence type="ECO:0000256" key="2">
    <source>
        <dbReference type="ARBA" id="ARBA00022691"/>
    </source>
</evidence>
<gene>
    <name evidence="8" type="ORF">SAMN05444405_10532</name>
</gene>
<dbReference type="InterPro" id="IPR027596">
    <property type="entry name" value="AmmeMemoSam_rS"/>
</dbReference>
<dbReference type="PIRSF" id="PIRSF004869">
    <property type="entry name" value="PflX_prd"/>
    <property type="match status" value="1"/>
</dbReference>
<dbReference type="InterPro" id="IPR007197">
    <property type="entry name" value="rSAM"/>
</dbReference>
<keyword evidence="5 6" id="KW-0411">Iron-sulfur</keyword>
<dbReference type="SFLD" id="SFLDS00029">
    <property type="entry name" value="Radical_SAM"/>
    <property type="match status" value="1"/>
</dbReference>
<feature type="domain" description="Radical SAM core" evidence="7">
    <location>
        <begin position="76"/>
        <end position="290"/>
    </location>
</feature>
<evidence type="ECO:0000256" key="3">
    <source>
        <dbReference type="ARBA" id="ARBA00022723"/>
    </source>
</evidence>
<evidence type="ECO:0000256" key="1">
    <source>
        <dbReference type="ARBA" id="ARBA00022485"/>
    </source>
</evidence>
<keyword evidence="9" id="KW-1185">Reference proteome</keyword>
<accession>A0A1M4YNH9</accession>
<dbReference type="OrthoDB" id="9781783at2"/>
<comment type="cofactor">
    <cofactor evidence="6">
        <name>[4Fe-4S] cluster</name>
        <dbReference type="ChEBI" id="CHEBI:49883"/>
    </cofactor>
    <text evidence="6">Binds 1 [4Fe-4S] cluster. The cluster is coordinated with 3 cysteines and an exchangeable S-adenosyl-L-methionine.</text>
</comment>
<dbReference type="RefSeq" id="WP_073400150.1">
    <property type="nucleotide sequence ID" value="NZ_FQTV01000005.1"/>
</dbReference>
<organism evidence="8 9">
    <name type="scientific">Bacteroides luti</name>
    <dbReference type="NCBI Taxonomy" id="1297750"/>
    <lineage>
        <taxon>Bacteria</taxon>
        <taxon>Pseudomonadati</taxon>
        <taxon>Bacteroidota</taxon>
        <taxon>Bacteroidia</taxon>
        <taxon>Bacteroidales</taxon>
        <taxon>Bacteroidaceae</taxon>
        <taxon>Bacteroides</taxon>
    </lineage>
</organism>
<dbReference type="SUPFAM" id="SSF102114">
    <property type="entry name" value="Radical SAM enzymes"/>
    <property type="match status" value="1"/>
</dbReference>
<dbReference type="Proteomes" id="UP000184509">
    <property type="component" value="Unassembled WGS sequence"/>
</dbReference>
<dbReference type="STRING" id="1297750.SAMN05444405_10532"/>
<dbReference type="PANTHER" id="PTHR30352:SF5">
    <property type="entry name" value="PYRUVATE FORMATE-LYASE 1-ACTIVATING ENZYME"/>
    <property type="match status" value="1"/>
</dbReference>
<keyword evidence="2 6" id="KW-0949">S-adenosyl-L-methionine</keyword>
<keyword evidence="8" id="KW-0670">Pyruvate</keyword>
<evidence type="ECO:0000313" key="8">
    <source>
        <dbReference type="EMBL" id="SHF07218.1"/>
    </source>
</evidence>
<dbReference type="SFLD" id="SFLDG01101">
    <property type="entry name" value="Uncharacterised_Radical_SAM_Su"/>
    <property type="match status" value="1"/>
</dbReference>
<dbReference type="GO" id="GO:0046872">
    <property type="term" value="F:metal ion binding"/>
    <property type="evidence" value="ECO:0007669"/>
    <property type="project" value="UniProtKB-KW"/>
</dbReference>
<evidence type="ECO:0000256" key="4">
    <source>
        <dbReference type="ARBA" id="ARBA00023004"/>
    </source>
</evidence>
<keyword evidence="1" id="KW-0004">4Fe-4S</keyword>
<dbReference type="AlphaFoldDB" id="A0A1M4YNH9"/>
<feature type="binding site" evidence="6">
    <location>
        <position position="98"/>
    </location>
    <ligand>
        <name>[4Fe-4S] cluster</name>
        <dbReference type="ChEBI" id="CHEBI:49883"/>
        <note>4Fe-4S-S-AdoMet</note>
    </ligand>
</feature>
<evidence type="ECO:0000256" key="6">
    <source>
        <dbReference type="PIRSR" id="PIRSR004869-50"/>
    </source>
</evidence>
<feature type="binding site" evidence="6">
    <location>
        <position position="95"/>
    </location>
    <ligand>
        <name>[4Fe-4S] cluster</name>
        <dbReference type="ChEBI" id="CHEBI:49883"/>
        <note>4Fe-4S-S-AdoMet</note>
    </ligand>
</feature>
<reference evidence="8 9" key="1">
    <citation type="submission" date="2016-11" db="EMBL/GenBank/DDBJ databases">
        <authorList>
            <person name="Jaros S."/>
            <person name="Januszkiewicz K."/>
            <person name="Wedrychowicz H."/>
        </authorList>
    </citation>
    <scope>NUCLEOTIDE SEQUENCE [LARGE SCALE GENOMIC DNA]</scope>
    <source>
        <strain evidence="8 9">DSM 26991</strain>
    </source>
</reference>
<feature type="binding site" evidence="6">
    <location>
        <position position="91"/>
    </location>
    <ligand>
        <name>[4Fe-4S] cluster</name>
        <dbReference type="ChEBI" id="CHEBI:49883"/>
        <note>4Fe-4S-S-AdoMet</note>
    </ligand>
</feature>
<dbReference type="InterPro" id="IPR058240">
    <property type="entry name" value="rSAM_sf"/>
</dbReference>
<dbReference type="InterPro" id="IPR034457">
    <property type="entry name" value="Organic_radical-activating"/>
</dbReference>
<evidence type="ECO:0000259" key="7">
    <source>
        <dbReference type="PROSITE" id="PS51918"/>
    </source>
</evidence>
<dbReference type="Gene3D" id="3.20.20.70">
    <property type="entry name" value="Aldolase class I"/>
    <property type="match status" value="1"/>
</dbReference>
<proteinExistence type="predicted"/>
<dbReference type="InterPro" id="IPR013785">
    <property type="entry name" value="Aldolase_TIM"/>
</dbReference>
<keyword evidence="3 6" id="KW-0479">Metal-binding</keyword>
<keyword evidence="4 6" id="KW-0408">Iron</keyword>
<dbReference type="Pfam" id="PF04055">
    <property type="entry name" value="Radical_SAM"/>
    <property type="match status" value="1"/>
</dbReference>
<dbReference type="CDD" id="cd01335">
    <property type="entry name" value="Radical_SAM"/>
    <property type="match status" value="1"/>
</dbReference>
<evidence type="ECO:0000256" key="5">
    <source>
        <dbReference type="ARBA" id="ARBA00023014"/>
    </source>
</evidence>
<dbReference type="InterPro" id="IPR016431">
    <property type="entry name" value="Pyrv-formate_lyase-activ_prd"/>
</dbReference>
<dbReference type="GO" id="GO:0016829">
    <property type="term" value="F:lyase activity"/>
    <property type="evidence" value="ECO:0007669"/>
    <property type="project" value="UniProtKB-KW"/>
</dbReference>
<keyword evidence="8" id="KW-0456">Lyase</keyword>
<evidence type="ECO:0000313" key="9">
    <source>
        <dbReference type="Proteomes" id="UP000184509"/>
    </source>
</evidence>
<dbReference type="PANTHER" id="PTHR30352">
    <property type="entry name" value="PYRUVATE FORMATE-LYASE-ACTIVATING ENZYME"/>
    <property type="match status" value="1"/>
</dbReference>
<dbReference type="PROSITE" id="PS51918">
    <property type="entry name" value="RADICAL_SAM"/>
    <property type="match status" value="1"/>
</dbReference>
<dbReference type="NCBIfam" id="TIGR04337">
    <property type="entry name" value="AmmeMemoSam_rS"/>
    <property type="match status" value="1"/>
</dbReference>
<dbReference type="EMBL" id="FQTV01000005">
    <property type="protein sequence ID" value="SHF07218.1"/>
    <property type="molecule type" value="Genomic_DNA"/>
</dbReference>